<comment type="caution">
    <text evidence="1">The sequence shown here is derived from an EMBL/GenBank/DDBJ whole genome shotgun (WGS) entry which is preliminary data.</text>
</comment>
<protein>
    <submittedName>
        <fullName evidence="1">Uncharacterized protein</fullName>
    </submittedName>
</protein>
<dbReference type="AlphaFoldDB" id="A0A168MHF2"/>
<dbReference type="EMBL" id="LITT01000035">
    <property type="protein sequence ID" value="OAA84694.1"/>
    <property type="molecule type" value="Genomic_DNA"/>
</dbReference>
<proteinExistence type="predicted"/>
<evidence type="ECO:0000313" key="1">
    <source>
        <dbReference type="EMBL" id="OAA84694.1"/>
    </source>
</evidence>
<dbReference type="Proteomes" id="UP000077407">
    <property type="component" value="Unassembled WGS sequence"/>
</dbReference>
<gene>
    <name evidence="1" type="ORF">WY13_02593</name>
</gene>
<dbReference type="Gene3D" id="1.10.10.60">
    <property type="entry name" value="Homeodomain-like"/>
    <property type="match status" value="1"/>
</dbReference>
<reference evidence="1 2" key="1">
    <citation type="journal article" date="2015" name="Biotechnol. Bioeng.">
        <title>Genome sequence and phenotypic characterization of Caulobacter segnis.</title>
        <authorList>
            <person name="Patel S."/>
            <person name="Fletcher B."/>
            <person name="Scott D.C."/>
            <person name="Ely B."/>
        </authorList>
    </citation>
    <scope>NUCLEOTIDE SEQUENCE [LARGE SCALE GENOMIC DNA]</scope>
    <source>
        <strain evidence="1 2">ERI-2</strain>
    </source>
</reference>
<dbReference type="PATRIC" id="fig|1538.10.peg.2487"/>
<accession>A0A168MHF2</accession>
<name>A0A168MHF2_9CLOT</name>
<organism evidence="1 2">
    <name type="scientific">Clostridium ljungdahlii</name>
    <dbReference type="NCBI Taxonomy" id="1538"/>
    <lineage>
        <taxon>Bacteria</taxon>
        <taxon>Bacillati</taxon>
        <taxon>Bacillota</taxon>
        <taxon>Clostridia</taxon>
        <taxon>Eubacteriales</taxon>
        <taxon>Clostridiaceae</taxon>
        <taxon>Clostridium</taxon>
    </lineage>
</organism>
<evidence type="ECO:0000313" key="2">
    <source>
        <dbReference type="Proteomes" id="UP000077407"/>
    </source>
</evidence>
<sequence>MHTTIETLFKKGYNKTRIANILGIDRKTDKMSEFLKKI</sequence>